<gene>
    <name evidence="8" type="ORF">FRX31_028369</name>
</gene>
<accession>A0A7J6VBK7</accession>
<keyword evidence="7" id="KW-1133">Transmembrane helix</keyword>
<keyword evidence="7" id="KW-0812">Transmembrane</keyword>
<dbReference type="SUPFAM" id="SSF48264">
    <property type="entry name" value="Cytochrome P450"/>
    <property type="match status" value="1"/>
</dbReference>
<name>A0A7J6VBK7_THATH</name>
<proteinExistence type="inferred from homology"/>
<dbReference type="Gene3D" id="1.10.630.10">
    <property type="entry name" value="Cytochrome P450"/>
    <property type="match status" value="1"/>
</dbReference>
<dbReference type="PRINTS" id="PR00463">
    <property type="entry name" value="EP450I"/>
</dbReference>
<organism evidence="8 9">
    <name type="scientific">Thalictrum thalictroides</name>
    <name type="common">Rue-anemone</name>
    <name type="synonym">Anemone thalictroides</name>
    <dbReference type="NCBI Taxonomy" id="46969"/>
    <lineage>
        <taxon>Eukaryota</taxon>
        <taxon>Viridiplantae</taxon>
        <taxon>Streptophyta</taxon>
        <taxon>Embryophyta</taxon>
        <taxon>Tracheophyta</taxon>
        <taxon>Spermatophyta</taxon>
        <taxon>Magnoliopsida</taxon>
        <taxon>Ranunculales</taxon>
        <taxon>Ranunculaceae</taxon>
        <taxon>Thalictroideae</taxon>
        <taxon>Thalictrum</taxon>
    </lineage>
</organism>
<evidence type="ECO:0000256" key="6">
    <source>
        <dbReference type="RuleBase" id="RU000461"/>
    </source>
</evidence>
<dbReference type="GO" id="GO:0005506">
    <property type="term" value="F:iron ion binding"/>
    <property type="evidence" value="ECO:0007669"/>
    <property type="project" value="InterPro"/>
</dbReference>
<comment type="similarity">
    <text evidence="1 6">Belongs to the cytochrome P450 family.</text>
</comment>
<evidence type="ECO:0000256" key="5">
    <source>
        <dbReference type="PIRSR" id="PIRSR602401-1"/>
    </source>
</evidence>
<evidence type="ECO:0000256" key="3">
    <source>
        <dbReference type="ARBA" id="ARBA00023002"/>
    </source>
</evidence>
<dbReference type="PRINTS" id="PR00385">
    <property type="entry name" value="P450"/>
</dbReference>
<dbReference type="FunFam" id="1.10.630.10:FF:000007">
    <property type="entry name" value="Cytochrome P450 76C4"/>
    <property type="match status" value="1"/>
</dbReference>
<keyword evidence="7" id="KW-0472">Membrane</keyword>
<feature type="transmembrane region" description="Helical" evidence="7">
    <location>
        <begin position="6"/>
        <end position="22"/>
    </location>
</feature>
<keyword evidence="6" id="KW-0503">Monooxygenase</keyword>
<dbReference type="GO" id="GO:0044550">
    <property type="term" value="P:secondary metabolite biosynthetic process"/>
    <property type="evidence" value="ECO:0007669"/>
    <property type="project" value="UniProtKB-ARBA"/>
</dbReference>
<dbReference type="GO" id="GO:0020037">
    <property type="term" value="F:heme binding"/>
    <property type="evidence" value="ECO:0007669"/>
    <property type="project" value="InterPro"/>
</dbReference>
<keyword evidence="4 5" id="KW-0408">Iron</keyword>
<dbReference type="GO" id="GO:0016705">
    <property type="term" value="F:oxidoreductase activity, acting on paired donors, with incorporation or reduction of molecular oxygen"/>
    <property type="evidence" value="ECO:0007669"/>
    <property type="project" value="InterPro"/>
</dbReference>
<dbReference type="InterPro" id="IPR001128">
    <property type="entry name" value="Cyt_P450"/>
</dbReference>
<dbReference type="PROSITE" id="PS00086">
    <property type="entry name" value="CYTOCHROME_P450"/>
    <property type="match status" value="1"/>
</dbReference>
<dbReference type="PANTHER" id="PTHR47950:SF14">
    <property type="entry name" value="CYTOCHROME P450 76A2-LIKE ISOFORM X1"/>
    <property type="match status" value="1"/>
</dbReference>
<dbReference type="AlphaFoldDB" id="A0A7J6VBK7"/>
<sequence length="513" mass="58096">MEWTLAYTIWSGICLAIALLVIKNKVWSSSKNRPPGPPGWPIIGNFLDLGAAPHQSLASLSRKYGPVLWLRLGLTNTMVVSSAEAAMDMFKNHDLAFADRKTNEAMRVHNYYLGSMAFARYGPYWRMLRRIATTELFTNNRINGTEDLRAKGIEKMTKWMWEETQEKGSVGVARFVALGSFNVIGNVTLTKDNIVDPQLEAGTEFFISLTRAIELSGLPNVSDFYPILKWLDPQRIRKNAERAMAHPLNFASGFVKERLLARARGQINEKKDFLDVMLEFKGNQKDGEPAQMSEQNINILLLELFLAATDTSASTIEWAMAELLRNPHILKNVEAELDQVVGKNAKVTESDIWKLPYLQAVVKETLRLHPPVPLLVPRRCIEDTEYMGYSIPKDTQVLVNVWAIGRDPASWEEPLSFKPERFLNSNIDYKGQHYQLLPFGAGRRMCVGVMLGQRMLYLSIASLVHTFEWALEDGVTPETMDMREMFGTSLRKAEPLKAVLKLKAAQKDQDNVM</sequence>
<evidence type="ECO:0000313" key="8">
    <source>
        <dbReference type="EMBL" id="KAF5182041.1"/>
    </source>
</evidence>
<evidence type="ECO:0000256" key="2">
    <source>
        <dbReference type="ARBA" id="ARBA00022723"/>
    </source>
</evidence>
<reference evidence="8 9" key="1">
    <citation type="submission" date="2020-06" db="EMBL/GenBank/DDBJ databases">
        <title>Transcriptomic and genomic resources for Thalictrum thalictroides and T. hernandezii: Facilitating candidate gene discovery in an emerging model plant lineage.</title>
        <authorList>
            <person name="Arias T."/>
            <person name="Riano-Pachon D.M."/>
            <person name="Di Stilio V.S."/>
        </authorList>
    </citation>
    <scope>NUCLEOTIDE SEQUENCE [LARGE SCALE GENOMIC DNA]</scope>
    <source>
        <strain evidence="9">cv. WT478/WT964</strain>
        <tissue evidence="8">Leaves</tissue>
    </source>
</reference>
<keyword evidence="3 6" id="KW-0560">Oxidoreductase</keyword>
<comment type="cofactor">
    <cofactor evidence="5">
        <name>heme</name>
        <dbReference type="ChEBI" id="CHEBI:30413"/>
    </cofactor>
</comment>
<keyword evidence="9" id="KW-1185">Reference proteome</keyword>
<dbReference type="InterPro" id="IPR002401">
    <property type="entry name" value="Cyt_P450_E_grp-I"/>
</dbReference>
<evidence type="ECO:0000256" key="1">
    <source>
        <dbReference type="ARBA" id="ARBA00010617"/>
    </source>
</evidence>
<dbReference type="InterPro" id="IPR017972">
    <property type="entry name" value="Cyt_P450_CS"/>
</dbReference>
<evidence type="ECO:0000256" key="7">
    <source>
        <dbReference type="SAM" id="Phobius"/>
    </source>
</evidence>
<protein>
    <submittedName>
        <fullName evidence="8">Cytochrome p450</fullName>
    </submittedName>
</protein>
<evidence type="ECO:0000256" key="4">
    <source>
        <dbReference type="ARBA" id="ARBA00023004"/>
    </source>
</evidence>
<keyword evidence="5 6" id="KW-0349">Heme</keyword>
<dbReference type="OrthoDB" id="1055148at2759"/>
<dbReference type="EMBL" id="JABWDY010035363">
    <property type="protein sequence ID" value="KAF5182041.1"/>
    <property type="molecule type" value="Genomic_DNA"/>
</dbReference>
<dbReference type="Proteomes" id="UP000554482">
    <property type="component" value="Unassembled WGS sequence"/>
</dbReference>
<feature type="binding site" description="axial binding residue" evidence="5">
    <location>
        <position position="446"/>
    </location>
    <ligand>
        <name>heme</name>
        <dbReference type="ChEBI" id="CHEBI:30413"/>
    </ligand>
    <ligandPart>
        <name>Fe</name>
        <dbReference type="ChEBI" id="CHEBI:18248"/>
    </ligandPart>
</feature>
<dbReference type="Pfam" id="PF00067">
    <property type="entry name" value="p450"/>
    <property type="match status" value="1"/>
</dbReference>
<dbReference type="InterPro" id="IPR036396">
    <property type="entry name" value="Cyt_P450_sf"/>
</dbReference>
<comment type="caution">
    <text evidence="8">The sequence shown here is derived from an EMBL/GenBank/DDBJ whole genome shotgun (WGS) entry which is preliminary data.</text>
</comment>
<evidence type="ECO:0000313" key="9">
    <source>
        <dbReference type="Proteomes" id="UP000554482"/>
    </source>
</evidence>
<dbReference type="PANTHER" id="PTHR47950">
    <property type="entry name" value="CYTOCHROME P450, FAMILY 76, SUBFAMILY C, POLYPEPTIDE 5-RELATED"/>
    <property type="match status" value="1"/>
</dbReference>
<dbReference type="CDD" id="cd11073">
    <property type="entry name" value="CYP76-like"/>
    <property type="match status" value="1"/>
</dbReference>
<dbReference type="GO" id="GO:0004497">
    <property type="term" value="F:monooxygenase activity"/>
    <property type="evidence" value="ECO:0007669"/>
    <property type="project" value="UniProtKB-KW"/>
</dbReference>
<keyword evidence="2 5" id="KW-0479">Metal-binding</keyword>